<reference evidence="1" key="2">
    <citation type="journal article" date="2022" name="New Phytol.">
        <title>Evolutionary transition to the ectomycorrhizal habit in the genomes of a hyperdiverse lineage of mushroom-forming fungi.</title>
        <authorList>
            <person name="Looney B."/>
            <person name="Miyauchi S."/>
            <person name="Morin E."/>
            <person name="Drula E."/>
            <person name="Courty P.E."/>
            <person name="Kohler A."/>
            <person name="Kuo A."/>
            <person name="LaButti K."/>
            <person name="Pangilinan J."/>
            <person name="Lipzen A."/>
            <person name="Riley R."/>
            <person name="Andreopoulos W."/>
            <person name="He G."/>
            <person name="Johnson J."/>
            <person name="Nolan M."/>
            <person name="Tritt A."/>
            <person name="Barry K.W."/>
            <person name="Grigoriev I.V."/>
            <person name="Nagy L.G."/>
            <person name="Hibbett D."/>
            <person name="Henrissat B."/>
            <person name="Matheny P.B."/>
            <person name="Labbe J."/>
            <person name="Martin F.M."/>
        </authorList>
    </citation>
    <scope>NUCLEOTIDE SEQUENCE</scope>
    <source>
        <strain evidence="1">FP105234-sp</strain>
    </source>
</reference>
<evidence type="ECO:0000313" key="1">
    <source>
        <dbReference type="EMBL" id="KAI0041233.1"/>
    </source>
</evidence>
<organism evidence="1 2">
    <name type="scientific">Auriscalpium vulgare</name>
    <dbReference type="NCBI Taxonomy" id="40419"/>
    <lineage>
        <taxon>Eukaryota</taxon>
        <taxon>Fungi</taxon>
        <taxon>Dikarya</taxon>
        <taxon>Basidiomycota</taxon>
        <taxon>Agaricomycotina</taxon>
        <taxon>Agaricomycetes</taxon>
        <taxon>Russulales</taxon>
        <taxon>Auriscalpiaceae</taxon>
        <taxon>Auriscalpium</taxon>
    </lineage>
</organism>
<name>A0ACB8RB23_9AGAM</name>
<proteinExistence type="predicted"/>
<keyword evidence="2" id="KW-1185">Reference proteome</keyword>
<protein>
    <submittedName>
        <fullName evidence="1">Uncharacterized protein</fullName>
    </submittedName>
</protein>
<evidence type="ECO:0000313" key="2">
    <source>
        <dbReference type="Proteomes" id="UP000814033"/>
    </source>
</evidence>
<reference evidence="1" key="1">
    <citation type="submission" date="2021-02" db="EMBL/GenBank/DDBJ databases">
        <authorList>
            <consortium name="DOE Joint Genome Institute"/>
            <person name="Ahrendt S."/>
            <person name="Looney B.P."/>
            <person name="Miyauchi S."/>
            <person name="Morin E."/>
            <person name="Drula E."/>
            <person name="Courty P.E."/>
            <person name="Chicoki N."/>
            <person name="Fauchery L."/>
            <person name="Kohler A."/>
            <person name="Kuo A."/>
            <person name="Labutti K."/>
            <person name="Pangilinan J."/>
            <person name="Lipzen A."/>
            <person name="Riley R."/>
            <person name="Andreopoulos W."/>
            <person name="He G."/>
            <person name="Johnson J."/>
            <person name="Barry K.W."/>
            <person name="Grigoriev I.V."/>
            <person name="Nagy L."/>
            <person name="Hibbett D."/>
            <person name="Henrissat B."/>
            <person name="Matheny P.B."/>
            <person name="Labbe J."/>
            <person name="Martin F."/>
        </authorList>
    </citation>
    <scope>NUCLEOTIDE SEQUENCE</scope>
    <source>
        <strain evidence="1">FP105234-sp</strain>
    </source>
</reference>
<accession>A0ACB8RB23</accession>
<comment type="caution">
    <text evidence="1">The sequence shown here is derived from an EMBL/GenBank/DDBJ whole genome shotgun (WGS) entry which is preliminary data.</text>
</comment>
<dbReference type="EMBL" id="MU276135">
    <property type="protein sequence ID" value="KAI0041233.1"/>
    <property type="molecule type" value="Genomic_DNA"/>
</dbReference>
<dbReference type="Proteomes" id="UP000814033">
    <property type="component" value="Unassembled WGS sequence"/>
</dbReference>
<sequence length="138" mass="15207">MQLSSGTILCAVEQGWWNGFMALQVISTYELDDSPRSDRLLAHANAEAVKVLVPNATDVTSDERAPGELNQPALLDWVGASFCQRGSTKKYYVEDAGQSLVMGEFFVLRTDGGQREQVSLDTFRNMVHGLVPLEELEA</sequence>
<gene>
    <name evidence="1" type="ORF">FA95DRAFT_1565555</name>
</gene>